<evidence type="ECO:0000313" key="2">
    <source>
        <dbReference type="EMBL" id="QKJ27036.1"/>
    </source>
</evidence>
<evidence type="ECO:0000313" key="3">
    <source>
        <dbReference type="Proteomes" id="UP000509513"/>
    </source>
</evidence>
<dbReference type="Proteomes" id="UP000509513">
    <property type="component" value="Chromosome"/>
</dbReference>
<sequence length="62" mass="6810">MLDFLKRRLKNEKGAMDKILVTLLLVIIGVGAVVGLGKWMTDNVTDIKTDAQTQIDNAKPAQ</sequence>
<protein>
    <submittedName>
        <fullName evidence="2">Uncharacterized protein</fullName>
    </submittedName>
</protein>
<keyword evidence="1" id="KW-0812">Transmembrane</keyword>
<dbReference type="KEGG" id="acib:ACBT_1125"/>
<evidence type="ECO:0000256" key="1">
    <source>
        <dbReference type="SAM" id="Phobius"/>
    </source>
</evidence>
<dbReference type="RefSeq" id="WP_024776051.1">
    <property type="nucleotide sequence ID" value="NZ_CP054051.1"/>
</dbReference>
<feature type="transmembrane region" description="Helical" evidence="1">
    <location>
        <begin position="20"/>
        <end position="40"/>
    </location>
</feature>
<keyword evidence="1" id="KW-1133">Transmembrane helix</keyword>
<reference evidence="2 3" key="1">
    <citation type="submission" date="2020-05" db="EMBL/GenBank/DDBJ databases">
        <title>Complete genome sequencing of Campylobacter and Arcobacter type strains.</title>
        <authorList>
            <person name="Miller W.G."/>
            <person name="Yee E."/>
        </authorList>
    </citation>
    <scope>NUCLEOTIDE SEQUENCE [LARGE SCALE GENOMIC DNA]</scope>
    <source>
        <strain evidence="2 3">LMG 21996</strain>
    </source>
</reference>
<proteinExistence type="predicted"/>
<accession>A0A7L5JPP7</accession>
<organism evidence="2 3">
    <name type="scientific">Aliarcobacter cibarius</name>
    <dbReference type="NCBI Taxonomy" id="255507"/>
    <lineage>
        <taxon>Bacteria</taxon>
        <taxon>Pseudomonadati</taxon>
        <taxon>Campylobacterota</taxon>
        <taxon>Epsilonproteobacteria</taxon>
        <taxon>Campylobacterales</taxon>
        <taxon>Arcobacteraceae</taxon>
        <taxon>Aliarcobacter</taxon>
    </lineage>
</organism>
<gene>
    <name evidence="2" type="ORF">ACBT_1125</name>
</gene>
<keyword evidence="1" id="KW-0472">Membrane</keyword>
<dbReference type="AlphaFoldDB" id="A0A7L5JPP7"/>
<name>A0A7L5JPP7_9BACT</name>
<dbReference type="EMBL" id="CP054051">
    <property type="protein sequence ID" value="QKJ27036.1"/>
    <property type="molecule type" value="Genomic_DNA"/>
</dbReference>